<evidence type="ECO:0000256" key="10">
    <source>
        <dbReference type="RuleBase" id="RU003826"/>
    </source>
</evidence>
<name>A0A0U5AW58_9BACL</name>
<evidence type="ECO:0000256" key="3">
    <source>
        <dbReference type="ARBA" id="ARBA00022723"/>
    </source>
</evidence>
<dbReference type="InterPro" id="IPR022998">
    <property type="entry name" value="ThiamineP_synth_TenI"/>
</dbReference>
<feature type="binding site" evidence="9">
    <location>
        <position position="94"/>
    </location>
    <ligand>
        <name>Mg(2+)</name>
        <dbReference type="ChEBI" id="CHEBI:18420"/>
    </ligand>
</feature>
<dbReference type="GO" id="GO:0009229">
    <property type="term" value="P:thiamine diphosphate biosynthetic process"/>
    <property type="evidence" value="ECO:0007669"/>
    <property type="project" value="UniProtKB-UniRule"/>
</dbReference>
<keyword evidence="13" id="KW-1185">Reference proteome</keyword>
<comment type="pathway">
    <text evidence="1 9 11">Cofactor biosynthesis; thiamine diphosphate biosynthesis; thiamine phosphate from 4-amino-2-methyl-5-diphosphomethylpyrimidine and 4-methyl-5-(2-phosphoethyl)-thiazole: step 1/1.</text>
</comment>
<dbReference type="GO" id="GO:0005737">
    <property type="term" value="C:cytoplasm"/>
    <property type="evidence" value="ECO:0007669"/>
    <property type="project" value="TreeGrafter"/>
</dbReference>
<dbReference type="Proteomes" id="UP000217696">
    <property type="component" value="Chromosome"/>
</dbReference>
<protein>
    <recommendedName>
        <fullName evidence="9">Thiamine-phosphate synthase</fullName>
        <shortName evidence="9">TP synthase</shortName>
        <shortName evidence="9">TPS</shortName>
        <ecNumber evidence="9">2.5.1.3</ecNumber>
    </recommendedName>
    <alternativeName>
        <fullName evidence="9">Thiamine-phosphate pyrophosphorylase</fullName>
        <shortName evidence="9">TMP pyrophosphorylase</shortName>
        <shortName evidence="9">TMP-PPase</shortName>
    </alternativeName>
</protein>
<evidence type="ECO:0000256" key="4">
    <source>
        <dbReference type="ARBA" id="ARBA00022842"/>
    </source>
</evidence>
<evidence type="ECO:0000256" key="9">
    <source>
        <dbReference type="HAMAP-Rule" id="MF_00097"/>
    </source>
</evidence>
<dbReference type="UniPathway" id="UPA00060">
    <property type="reaction ID" value="UER00141"/>
</dbReference>
<keyword evidence="5 9" id="KW-0784">Thiamine biosynthesis</keyword>
<dbReference type="OrthoDB" id="9812206at2"/>
<feature type="binding site" evidence="9">
    <location>
        <position position="74"/>
    </location>
    <ligand>
        <name>4-amino-2-methyl-5-(diphosphooxymethyl)pyrimidine</name>
        <dbReference type="ChEBI" id="CHEBI:57841"/>
    </ligand>
</feature>
<comment type="catalytic activity">
    <reaction evidence="6 9 10">
        <text>4-methyl-5-(2-phosphooxyethyl)-thiazole + 4-amino-2-methyl-5-(diphosphooxymethyl)pyrimidine + H(+) = thiamine phosphate + diphosphate</text>
        <dbReference type="Rhea" id="RHEA:22328"/>
        <dbReference type="ChEBI" id="CHEBI:15378"/>
        <dbReference type="ChEBI" id="CHEBI:33019"/>
        <dbReference type="ChEBI" id="CHEBI:37575"/>
        <dbReference type="ChEBI" id="CHEBI:57841"/>
        <dbReference type="ChEBI" id="CHEBI:58296"/>
        <dbReference type="EC" id="2.5.1.3"/>
    </reaction>
</comment>
<evidence type="ECO:0000256" key="2">
    <source>
        <dbReference type="ARBA" id="ARBA00022679"/>
    </source>
</evidence>
<keyword evidence="3 9" id="KW-0479">Metal-binding</keyword>
<reference evidence="12 13" key="1">
    <citation type="submission" date="2015-12" db="EMBL/GenBank/DDBJ databases">
        <title>Genome sequence of Aneurinibacillus soli.</title>
        <authorList>
            <person name="Lee J.S."/>
            <person name="Lee K.C."/>
            <person name="Kim K.K."/>
            <person name="Lee B.W."/>
        </authorList>
    </citation>
    <scope>NUCLEOTIDE SEQUENCE [LARGE SCALE GENOMIC DNA]</scope>
    <source>
        <strain evidence="12 13">CB4</strain>
    </source>
</reference>
<comment type="catalytic activity">
    <reaction evidence="8 9 10">
        <text>2-[(2R,5Z)-2-carboxy-4-methylthiazol-5(2H)-ylidene]ethyl phosphate + 4-amino-2-methyl-5-(diphosphooxymethyl)pyrimidine + 2 H(+) = thiamine phosphate + CO2 + diphosphate</text>
        <dbReference type="Rhea" id="RHEA:47844"/>
        <dbReference type="ChEBI" id="CHEBI:15378"/>
        <dbReference type="ChEBI" id="CHEBI:16526"/>
        <dbReference type="ChEBI" id="CHEBI:33019"/>
        <dbReference type="ChEBI" id="CHEBI:37575"/>
        <dbReference type="ChEBI" id="CHEBI:57841"/>
        <dbReference type="ChEBI" id="CHEBI:62899"/>
        <dbReference type="EC" id="2.5.1.3"/>
    </reaction>
</comment>
<feature type="binding site" evidence="9">
    <location>
        <position position="142"/>
    </location>
    <ligand>
        <name>4-amino-2-methyl-5-(diphosphooxymethyl)pyrimidine</name>
        <dbReference type="ChEBI" id="CHEBI:57841"/>
    </ligand>
</feature>
<feature type="binding site" evidence="9">
    <location>
        <begin position="139"/>
        <end position="141"/>
    </location>
    <ligand>
        <name>2-[(2R,5Z)-2-carboxy-4-methylthiazol-5(2H)-ylidene]ethyl phosphate</name>
        <dbReference type="ChEBI" id="CHEBI:62899"/>
    </ligand>
</feature>
<evidence type="ECO:0000313" key="12">
    <source>
        <dbReference type="EMBL" id="BAU27978.1"/>
    </source>
</evidence>
<gene>
    <name evidence="9 12" type="primary">thiE</name>
    <name evidence="12" type="ORF">CB4_02152</name>
</gene>
<dbReference type="Gene3D" id="3.20.20.70">
    <property type="entry name" value="Aldolase class I"/>
    <property type="match status" value="1"/>
</dbReference>
<dbReference type="NCBIfam" id="TIGR00693">
    <property type="entry name" value="thiE"/>
    <property type="match status" value="1"/>
</dbReference>
<evidence type="ECO:0000256" key="5">
    <source>
        <dbReference type="ARBA" id="ARBA00022977"/>
    </source>
</evidence>
<dbReference type="FunFam" id="3.20.20.70:FF:000096">
    <property type="entry name" value="Thiamine-phosphate synthase"/>
    <property type="match status" value="1"/>
</dbReference>
<dbReference type="GO" id="GO:0000287">
    <property type="term" value="F:magnesium ion binding"/>
    <property type="evidence" value="ECO:0007669"/>
    <property type="project" value="UniProtKB-UniRule"/>
</dbReference>
<evidence type="ECO:0000256" key="7">
    <source>
        <dbReference type="ARBA" id="ARBA00047851"/>
    </source>
</evidence>
<feature type="binding site" evidence="9">
    <location>
        <position position="170"/>
    </location>
    <ligand>
        <name>2-[(2R,5Z)-2-carboxy-4-methylthiazol-5(2H)-ylidene]ethyl phosphate</name>
        <dbReference type="ChEBI" id="CHEBI:62899"/>
    </ligand>
</feature>
<dbReference type="EMBL" id="AP017312">
    <property type="protein sequence ID" value="BAU27978.1"/>
    <property type="molecule type" value="Genomic_DNA"/>
</dbReference>
<dbReference type="GO" id="GO:0004789">
    <property type="term" value="F:thiamine-phosphate diphosphorylase activity"/>
    <property type="evidence" value="ECO:0007669"/>
    <property type="project" value="UniProtKB-UniRule"/>
</dbReference>
<comment type="cofactor">
    <cofactor evidence="9">
        <name>Mg(2+)</name>
        <dbReference type="ChEBI" id="CHEBI:18420"/>
    </cofactor>
    <text evidence="9">Binds 1 Mg(2+) ion per subunit.</text>
</comment>
<evidence type="ECO:0000313" key="13">
    <source>
        <dbReference type="Proteomes" id="UP000217696"/>
    </source>
</evidence>
<dbReference type="PANTHER" id="PTHR20857:SF15">
    <property type="entry name" value="THIAMINE-PHOSPHATE SYNTHASE"/>
    <property type="match status" value="1"/>
</dbReference>
<organism evidence="12 13">
    <name type="scientific">Aneurinibacillus soli</name>
    <dbReference type="NCBI Taxonomy" id="1500254"/>
    <lineage>
        <taxon>Bacteria</taxon>
        <taxon>Bacillati</taxon>
        <taxon>Bacillota</taxon>
        <taxon>Bacilli</taxon>
        <taxon>Bacillales</taxon>
        <taxon>Paenibacillaceae</taxon>
        <taxon>Aneurinibacillus group</taxon>
        <taxon>Aneurinibacillus</taxon>
    </lineage>
</organism>
<dbReference type="RefSeq" id="WP_096465746.1">
    <property type="nucleotide sequence ID" value="NZ_AP017312.1"/>
</dbReference>
<dbReference type="AlphaFoldDB" id="A0A0U5AW58"/>
<dbReference type="InterPro" id="IPR036206">
    <property type="entry name" value="ThiamineP_synth_sf"/>
</dbReference>
<dbReference type="InterPro" id="IPR034291">
    <property type="entry name" value="TMP_synthase"/>
</dbReference>
<evidence type="ECO:0000256" key="6">
    <source>
        <dbReference type="ARBA" id="ARBA00047334"/>
    </source>
</evidence>
<dbReference type="InterPro" id="IPR013785">
    <property type="entry name" value="Aldolase_TIM"/>
</dbReference>
<feature type="binding site" evidence="9">
    <location>
        <begin position="190"/>
        <end position="191"/>
    </location>
    <ligand>
        <name>2-[(2R,5Z)-2-carboxy-4-methylthiazol-5(2H)-ylidene]ethyl phosphate</name>
        <dbReference type="ChEBI" id="CHEBI:62899"/>
    </ligand>
</feature>
<dbReference type="KEGG" id="asoc:CB4_02152"/>
<feature type="binding site" evidence="9">
    <location>
        <position position="75"/>
    </location>
    <ligand>
        <name>Mg(2+)</name>
        <dbReference type="ChEBI" id="CHEBI:18420"/>
    </ligand>
</feature>
<dbReference type="Pfam" id="PF02581">
    <property type="entry name" value="TMP-TENI"/>
    <property type="match status" value="1"/>
</dbReference>
<dbReference type="PANTHER" id="PTHR20857">
    <property type="entry name" value="THIAMINE-PHOSPHATE PYROPHOSPHORYLASE"/>
    <property type="match status" value="1"/>
</dbReference>
<evidence type="ECO:0000256" key="1">
    <source>
        <dbReference type="ARBA" id="ARBA00005165"/>
    </source>
</evidence>
<keyword evidence="2 9" id="KW-0808">Transferase</keyword>
<dbReference type="HAMAP" id="MF_00097">
    <property type="entry name" value="TMP_synthase"/>
    <property type="match status" value="1"/>
</dbReference>
<dbReference type="EC" id="2.5.1.3" evidence="9"/>
<evidence type="ECO:0000256" key="11">
    <source>
        <dbReference type="RuleBase" id="RU004253"/>
    </source>
</evidence>
<accession>A0A0U5AW58</accession>
<keyword evidence="4 9" id="KW-0460">Magnesium</keyword>
<dbReference type="SUPFAM" id="SSF51391">
    <property type="entry name" value="Thiamin phosphate synthase"/>
    <property type="match status" value="1"/>
</dbReference>
<feature type="binding site" evidence="9">
    <location>
        <begin position="42"/>
        <end position="46"/>
    </location>
    <ligand>
        <name>4-amino-2-methyl-5-(diphosphooxymethyl)pyrimidine</name>
        <dbReference type="ChEBI" id="CHEBI:57841"/>
    </ligand>
</feature>
<sequence>MTIQNWDKRLGVYLVMDIGDVNGQSALAIAQAAIAGGVDVIQLREKKAPLHDVIETGRKLCKLCRDHGVLFIVNDRVDVALLLEADGVHVGQDDLPADEARRLVGTDMFIGVSASSMEEAQRALEQGADYLGVGAIYATNSKSDAGDPVTPQLIADIRAITSVPLVGIGGITVDNCTDVMEHGADGVAVISAIVGAPDPKAAAALLKRRIAAYI</sequence>
<proteinExistence type="inferred from homology"/>
<feature type="binding site" evidence="9">
    <location>
        <position position="113"/>
    </location>
    <ligand>
        <name>4-amino-2-methyl-5-(diphosphooxymethyl)pyrimidine</name>
        <dbReference type="ChEBI" id="CHEBI:57841"/>
    </ligand>
</feature>
<dbReference type="CDD" id="cd00564">
    <property type="entry name" value="TMP_TenI"/>
    <property type="match status" value="1"/>
</dbReference>
<dbReference type="GO" id="GO:0009228">
    <property type="term" value="P:thiamine biosynthetic process"/>
    <property type="evidence" value="ECO:0007669"/>
    <property type="project" value="UniProtKB-KW"/>
</dbReference>
<comment type="similarity">
    <text evidence="9 10">Belongs to the thiamine-phosphate synthase family.</text>
</comment>
<evidence type="ECO:0000256" key="8">
    <source>
        <dbReference type="ARBA" id="ARBA00047883"/>
    </source>
</evidence>
<comment type="catalytic activity">
    <reaction evidence="7 9 10">
        <text>2-(2-carboxy-4-methylthiazol-5-yl)ethyl phosphate + 4-amino-2-methyl-5-(diphosphooxymethyl)pyrimidine + 2 H(+) = thiamine phosphate + CO2 + diphosphate</text>
        <dbReference type="Rhea" id="RHEA:47848"/>
        <dbReference type="ChEBI" id="CHEBI:15378"/>
        <dbReference type="ChEBI" id="CHEBI:16526"/>
        <dbReference type="ChEBI" id="CHEBI:33019"/>
        <dbReference type="ChEBI" id="CHEBI:37575"/>
        <dbReference type="ChEBI" id="CHEBI:57841"/>
        <dbReference type="ChEBI" id="CHEBI:62890"/>
        <dbReference type="EC" id="2.5.1.3"/>
    </reaction>
</comment>
<comment type="function">
    <text evidence="9">Condenses 4-methyl-5-(beta-hydroxyethyl)thiazole monophosphate (THZ-P) and 2-methyl-4-amino-5-hydroxymethyl pyrimidine pyrophosphate (HMP-PP) to form thiamine monophosphate (TMP).</text>
</comment>